<dbReference type="InParanoid" id="A0A286USB0"/>
<dbReference type="AlphaFoldDB" id="A0A286USB0"/>
<dbReference type="OrthoDB" id="273070at2759"/>
<dbReference type="Pfam" id="PF10453">
    <property type="entry name" value="NUFIP1"/>
    <property type="match status" value="1"/>
</dbReference>
<evidence type="ECO:0000259" key="2">
    <source>
        <dbReference type="Pfam" id="PF10453"/>
    </source>
</evidence>
<feature type="compositionally biased region" description="Polar residues" evidence="1">
    <location>
        <begin position="65"/>
        <end position="81"/>
    </location>
</feature>
<feature type="domain" description="FMR1-interacting protein 1 conserved" evidence="2">
    <location>
        <begin position="164"/>
        <end position="215"/>
    </location>
</feature>
<dbReference type="Proteomes" id="UP000217199">
    <property type="component" value="Unassembled WGS sequence"/>
</dbReference>
<comment type="caution">
    <text evidence="3">The sequence shown here is derived from an EMBL/GenBank/DDBJ whole genome shotgun (WGS) entry which is preliminary data.</text>
</comment>
<dbReference type="PANTHER" id="PTHR13309:SF0">
    <property type="entry name" value="FMR1-INTERACTING PROTEIN NUFIP1"/>
    <property type="match status" value="1"/>
</dbReference>
<dbReference type="STRING" id="2282107.A0A286USB0"/>
<reference evidence="3 4" key="1">
    <citation type="journal article" date="2017" name="Mol. Ecol.">
        <title>Comparative and population genomic landscape of Phellinus noxius: A hypervariable fungus causing root rot in trees.</title>
        <authorList>
            <person name="Chung C.L."/>
            <person name="Lee T.J."/>
            <person name="Akiba M."/>
            <person name="Lee H.H."/>
            <person name="Kuo T.H."/>
            <person name="Liu D."/>
            <person name="Ke H.M."/>
            <person name="Yokoi T."/>
            <person name="Roa M.B."/>
            <person name="Lu M.J."/>
            <person name="Chang Y.Y."/>
            <person name="Ann P.J."/>
            <person name="Tsai J.N."/>
            <person name="Chen C.Y."/>
            <person name="Tzean S.S."/>
            <person name="Ota Y."/>
            <person name="Hattori T."/>
            <person name="Sahashi N."/>
            <person name="Liou R.F."/>
            <person name="Kikuchi T."/>
            <person name="Tsai I.J."/>
        </authorList>
    </citation>
    <scope>NUCLEOTIDE SEQUENCE [LARGE SCALE GENOMIC DNA]</scope>
    <source>
        <strain evidence="3 4">FFPRI411160</strain>
    </source>
</reference>
<gene>
    <name evidence="3" type="ORF">PNOK_0239600</name>
</gene>
<evidence type="ECO:0000313" key="3">
    <source>
        <dbReference type="EMBL" id="PAV22439.1"/>
    </source>
</evidence>
<dbReference type="InterPro" id="IPR019496">
    <property type="entry name" value="NUFIP1_cons_dom"/>
</dbReference>
<evidence type="ECO:0000256" key="1">
    <source>
        <dbReference type="SAM" id="MobiDB-lite"/>
    </source>
</evidence>
<keyword evidence="4" id="KW-1185">Reference proteome</keyword>
<dbReference type="GO" id="GO:0005634">
    <property type="term" value="C:nucleus"/>
    <property type="evidence" value="ECO:0007669"/>
    <property type="project" value="TreeGrafter"/>
</dbReference>
<feature type="compositionally biased region" description="Basic and acidic residues" evidence="1">
    <location>
        <begin position="312"/>
        <end position="328"/>
    </location>
</feature>
<dbReference type="GO" id="GO:0000492">
    <property type="term" value="P:box C/D snoRNP assembly"/>
    <property type="evidence" value="ECO:0007669"/>
    <property type="project" value="TreeGrafter"/>
</dbReference>
<feature type="compositionally biased region" description="Low complexity" evidence="1">
    <location>
        <begin position="91"/>
        <end position="102"/>
    </location>
</feature>
<dbReference type="InterPro" id="IPR039136">
    <property type="entry name" value="NUFIP1-like"/>
</dbReference>
<dbReference type="GO" id="GO:0003723">
    <property type="term" value="F:RNA binding"/>
    <property type="evidence" value="ECO:0007669"/>
    <property type="project" value="InterPro"/>
</dbReference>
<name>A0A286USB0_9AGAM</name>
<dbReference type="PANTHER" id="PTHR13309">
    <property type="entry name" value="NUCLEAR FRAGILE X MENTAL RETARDATION PROTEIN INTERACTING PROTEIN 1"/>
    <property type="match status" value="1"/>
</dbReference>
<feature type="region of interest" description="Disordered" evidence="1">
    <location>
        <begin position="65"/>
        <end position="106"/>
    </location>
</feature>
<accession>A0A286USB0</accession>
<protein>
    <submittedName>
        <fullName evidence="3">Ccch zinc finger</fullName>
    </submittedName>
</protein>
<sequence length="412" mass="46578">MNPHANQPGPSRSQQAIYALNSALRNPYQYSSHYAQAYYSQQQNPIPMTTPEGYSISSTYNANGYQAQPQTQQSYNRTEQNYRGRARPYPRSGAGRGSSFGRTQHQQAHWYEPGNDRCTYEQCNFTGSKKSVEIHMMDRHLIYPPGWENRRRKPDWDADPSLNNGKPMPIQGTSVVLDSPETIAAWIEERKKRFPTKNRVEEKEKKLKEAIERGEIAASDPAFRGRKRPNPDDRTNSRGQPSKRGRGAARPTVPHPLPKKPDTAPLVSTTYDELEDSGSGSDMDPEKDAISSKPPEAMEVDKPEENLVEQEEEKKNKPIDTSEKRIAEPIKPAFRKPAAQPKAPLSNPFSNHSSLLRNLLLPEIRMTVSNLSQAIHFLVENDFLRDVELKPGEIDENPIQVISETSDELPPP</sequence>
<feature type="region of interest" description="Disordered" evidence="1">
    <location>
        <begin position="211"/>
        <end position="346"/>
    </location>
</feature>
<proteinExistence type="predicted"/>
<dbReference type="EMBL" id="NBII01000002">
    <property type="protein sequence ID" value="PAV22439.1"/>
    <property type="molecule type" value="Genomic_DNA"/>
</dbReference>
<organism evidence="3 4">
    <name type="scientific">Pyrrhoderma noxium</name>
    <dbReference type="NCBI Taxonomy" id="2282107"/>
    <lineage>
        <taxon>Eukaryota</taxon>
        <taxon>Fungi</taxon>
        <taxon>Dikarya</taxon>
        <taxon>Basidiomycota</taxon>
        <taxon>Agaricomycotina</taxon>
        <taxon>Agaricomycetes</taxon>
        <taxon>Hymenochaetales</taxon>
        <taxon>Hymenochaetaceae</taxon>
        <taxon>Pyrrhoderma</taxon>
    </lineage>
</organism>
<evidence type="ECO:0000313" key="4">
    <source>
        <dbReference type="Proteomes" id="UP000217199"/>
    </source>
</evidence>
<feature type="region of interest" description="Disordered" evidence="1">
    <location>
        <begin position="146"/>
        <end position="173"/>
    </location>
</feature>